<feature type="transmembrane region" description="Helical" evidence="2">
    <location>
        <begin position="320"/>
        <end position="338"/>
    </location>
</feature>
<evidence type="ECO:0000313" key="4">
    <source>
        <dbReference type="Proteomes" id="UP000075635"/>
    </source>
</evidence>
<gene>
    <name evidence="3" type="ORF">BE17_02390</name>
</gene>
<dbReference type="EMBL" id="JEMB01003561">
    <property type="protein sequence ID" value="KYF70764.1"/>
    <property type="molecule type" value="Genomic_DNA"/>
</dbReference>
<evidence type="ECO:0000256" key="2">
    <source>
        <dbReference type="SAM" id="Phobius"/>
    </source>
</evidence>
<dbReference type="AlphaFoldDB" id="A0A150QS28"/>
<comment type="caution">
    <text evidence="3">The sequence shown here is derived from an EMBL/GenBank/DDBJ whole genome shotgun (WGS) entry which is preliminary data.</text>
</comment>
<sequence length="384" mass="42655">MEHRIWLLVSRYHLDAWQSSLLVDVVATAGLLALAFIALRRSLRERRAAAQAEASFRPDVELAPGEAVVMGTVEREQGADVAVRVEVEQEGTEAESSGVWSHEWSETNRKVRVHPFYLRHASGARIRVEPDEDVMLVDALDGMILVDRTKRVRVAELVPGEQVFAVGELRRAPDPEAPTQGYRGRAQGYLLVPPSYGRPMLLSSEPLGQRFARRAAFHLRWAVAIAAAALAFNAVFAPFHARRWLGETVTVSVTQLRENEEDDENTHYEVSMLAADGAALSDEVSHADFARLRGLERLKARYVPSWRSASTVGPDVTVHSAAYIALPLFGALALAYVLRAHSTRPWYEQKLVEQGSGKLPDREPAAQQAPKRPEGRRRKKPTPG</sequence>
<keyword evidence="2" id="KW-0472">Membrane</keyword>
<organism evidence="3 4">
    <name type="scientific">Sorangium cellulosum</name>
    <name type="common">Polyangium cellulosum</name>
    <dbReference type="NCBI Taxonomy" id="56"/>
    <lineage>
        <taxon>Bacteria</taxon>
        <taxon>Pseudomonadati</taxon>
        <taxon>Myxococcota</taxon>
        <taxon>Polyangia</taxon>
        <taxon>Polyangiales</taxon>
        <taxon>Polyangiaceae</taxon>
        <taxon>Sorangium</taxon>
    </lineage>
</organism>
<evidence type="ECO:0000313" key="3">
    <source>
        <dbReference type="EMBL" id="KYF70764.1"/>
    </source>
</evidence>
<proteinExistence type="predicted"/>
<feature type="region of interest" description="Disordered" evidence="1">
    <location>
        <begin position="351"/>
        <end position="384"/>
    </location>
</feature>
<feature type="transmembrane region" description="Helical" evidence="2">
    <location>
        <begin position="219"/>
        <end position="239"/>
    </location>
</feature>
<feature type="compositionally biased region" description="Basic residues" evidence="1">
    <location>
        <begin position="374"/>
        <end position="384"/>
    </location>
</feature>
<keyword evidence="2" id="KW-1133">Transmembrane helix</keyword>
<reference evidence="3 4" key="1">
    <citation type="submission" date="2014-02" db="EMBL/GenBank/DDBJ databases">
        <title>The small core and large imbalanced accessory genome model reveals a collaborative survival strategy of Sorangium cellulosum strains in nature.</title>
        <authorList>
            <person name="Han K."/>
            <person name="Peng R."/>
            <person name="Blom J."/>
            <person name="Li Y.-Z."/>
        </authorList>
    </citation>
    <scope>NUCLEOTIDE SEQUENCE [LARGE SCALE GENOMIC DNA]</scope>
    <source>
        <strain evidence="3 4">So0011-07</strain>
    </source>
</reference>
<evidence type="ECO:0000256" key="1">
    <source>
        <dbReference type="SAM" id="MobiDB-lite"/>
    </source>
</evidence>
<keyword evidence="2" id="KW-0812">Transmembrane</keyword>
<protein>
    <submittedName>
        <fullName evidence="3">Uncharacterized protein</fullName>
    </submittedName>
</protein>
<name>A0A150QS28_SORCE</name>
<feature type="transmembrane region" description="Helical" evidence="2">
    <location>
        <begin position="20"/>
        <end position="39"/>
    </location>
</feature>
<dbReference type="Proteomes" id="UP000075635">
    <property type="component" value="Unassembled WGS sequence"/>
</dbReference>
<accession>A0A150QS28</accession>